<dbReference type="GeneID" id="80906336"/>
<reference evidence="1" key="1">
    <citation type="submission" date="2022-10" db="EMBL/GenBank/DDBJ databases">
        <title>Tapping the CABI collections for fungal endophytes: first genome assemblies for Collariella, Neodidymelliopsis, Ascochyta clinopodiicola, Didymella pomorum, Didymosphaeria variabile, Neocosmospora piperis and Neocucurbitaria cava.</title>
        <authorList>
            <person name="Hill R."/>
        </authorList>
    </citation>
    <scope>NUCLEOTIDE SEQUENCE</scope>
    <source>
        <strain evidence="1">IMI 356815</strain>
    </source>
</reference>
<sequence>MNDRPRLQPIWAISERFLEMIRYAFNTTGARMRSPRLPARILTTSSVLCSKARISQILQQAQSVAPNIYKTMKEKDRDDKAARRNQLIWLVKHSLGNVEAAAKVSPHDLPWSTRCVEKVGDVKVEGGRLDVTVWPHLW</sequence>
<keyword evidence="2" id="KW-1185">Reference proteome</keyword>
<dbReference type="Proteomes" id="UP001140513">
    <property type="component" value="Unassembled WGS sequence"/>
</dbReference>
<gene>
    <name evidence="1" type="ORF">N0V89_002806</name>
</gene>
<name>A0A9W8XT76_9PLEO</name>
<accession>A0A9W8XT76</accession>
<protein>
    <submittedName>
        <fullName evidence="1">Uncharacterized protein</fullName>
    </submittedName>
</protein>
<dbReference type="RefSeq" id="XP_056075085.1">
    <property type="nucleotide sequence ID" value="XM_056211612.1"/>
</dbReference>
<dbReference type="AlphaFoldDB" id="A0A9W8XT76"/>
<proteinExistence type="predicted"/>
<comment type="caution">
    <text evidence="1">The sequence shown here is derived from an EMBL/GenBank/DDBJ whole genome shotgun (WGS) entry which is preliminary data.</text>
</comment>
<dbReference type="OrthoDB" id="3792115at2759"/>
<dbReference type="EMBL" id="JAPEUX010000002">
    <property type="protein sequence ID" value="KAJ4358226.1"/>
    <property type="molecule type" value="Genomic_DNA"/>
</dbReference>
<evidence type="ECO:0000313" key="1">
    <source>
        <dbReference type="EMBL" id="KAJ4358226.1"/>
    </source>
</evidence>
<organism evidence="1 2">
    <name type="scientific">Didymosphaeria variabile</name>
    <dbReference type="NCBI Taxonomy" id="1932322"/>
    <lineage>
        <taxon>Eukaryota</taxon>
        <taxon>Fungi</taxon>
        <taxon>Dikarya</taxon>
        <taxon>Ascomycota</taxon>
        <taxon>Pezizomycotina</taxon>
        <taxon>Dothideomycetes</taxon>
        <taxon>Pleosporomycetidae</taxon>
        <taxon>Pleosporales</taxon>
        <taxon>Massarineae</taxon>
        <taxon>Didymosphaeriaceae</taxon>
        <taxon>Didymosphaeria</taxon>
    </lineage>
</organism>
<evidence type="ECO:0000313" key="2">
    <source>
        <dbReference type="Proteomes" id="UP001140513"/>
    </source>
</evidence>